<feature type="compositionally biased region" description="Polar residues" evidence="1">
    <location>
        <begin position="774"/>
        <end position="786"/>
    </location>
</feature>
<dbReference type="RefSeq" id="XP_007679247.1">
    <property type="nucleotide sequence ID" value="XM_007681057.1"/>
</dbReference>
<evidence type="ECO:0000259" key="2">
    <source>
        <dbReference type="Pfam" id="PF00646"/>
    </source>
</evidence>
<proteinExistence type="predicted"/>
<dbReference type="Pfam" id="PF25422">
    <property type="entry name" value="DUF7892"/>
    <property type="match status" value="1"/>
</dbReference>
<dbReference type="HOGENOM" id="CLU_263160_0_0_1"/>
<dbReference type="InterPro" id="IPR057214">
    <property type="entry name" value="DUF7892"/>
</dbReference>
<feature type="region of interest" description="Disordered" evidence="1">
    <location>
        <begin position="1370"/>
        <end position="1405"/>
    </location>
</feature>
<dbReference type="InterPro" id="IPR036047">
    <property type="entry name" value="F-box-like_dom_sf"/>
</dbReference>
<dbReference type="eggNOG" id="ENOG502RPXF">
    <property type="taxonomic scope" value="Eukaryota"/>
</dbReference>
<organism evidence="4 5">
    <name type="scientific">Baudoinia panamericana (strain UAMH 10762)</name>
    <name type="common">Angels' share fungus</name>
    <name type="synonym">Baudoinia compniacensis (strain UAMH 10762)</name>
    <dbReference type="NCBI Taxonomy" id="717646"/>
    <lineage>
        <taxon>Eukaryota</taxon>
        <taxon>Fungi</taxon>
        <taxon>Dikarya</taxon>
        <taxon>Ascomycota</taxon>
        <taxon>Pezizomycotina</taxon>
        <taxon>Dothideomycetes</taxon>
        <taxon>Dothideomycetidae</taxon>
        <taxon>Mycosphaerellales</taxon>
        <taxon>Teratosphaeriaceae</taxon>
        <taxon>Baudoinia</taxon>
    </lineage>
</organism>
<dbReference type="InterPro" id="IPR001810">
    <property type="entry name" value="F-box_dom"/>
</dbReference>
<dbReference type="OrthoDB" id="2322499at2759"/>
<reference evidence="4 5" key="1">
    <citation type="journal article" date="2012" name="PLoS Pathog.">
        <title>Diverse lifestyles and strategies of plant pathogenesis encoded in the genomes of eighteen Dothideomycetes fungi.</title>
        <authorList>
            <person name="Ohm R.A."/>
            <person name="Feau N."/>
            <person name="Henrissat B."/>
            <person name="Schoch C.L."/>
            <person name="Horwitz B.A."/>
            <person name="Barry K.W."/>
            <person name="Condon B.J."/>
            <person name="Copeland A.C."/>
            <person name="Dhillon B."/>
            <person name="Glaser F."/>
            <person name="Hesse C.N."/>
            <person name="Kosti I."/>
            <person name="LaButti K."/>
            <person name="Lindquist E.A."/>
            <person name="Lucas S."/>
            <person name="Salamov A.A."/>
            <person name="Bradshaw R.E."/>
            <person name="Ciuffetti L."/>
            <person name="Hamelin R.C."/>
            <person name="Kema G.H.J."/>
            <person name="Lawrence C."/>
            <person name="Scott J.A."/>
            <person name="Spatafora J.W."/>
            <person name="Turgeon B.G."/>
            <person name="de Wit P.J.G.M."/>
            <person name="Zhong S."/>
            <person name="Goodwin S.B."/>
            <person name="Grigoriev I.V."/>
        </authorList>
    </citation>
    <scope>NUCLEOTIDE SEQUENCE [LARGE SCALE GENOMIC DNA]</scope>
    <source>
        <strain evidence="4 5">UAMH 10762</strain>
    </source>
</reference>
<accession>M2N428</accession>
<gene>
    <name evidence="4" type="ORF">BAUCODRAFT_37134</name>
</gene>
<feature type="region of interest" description="Disordered" evidence="1">
    <location>
        <begin position="1184"/>
        <end position="1248"/>
    </location>
</feature>
<keyword evidence="5" id="KW-1185">Reference proteome</keyword>
<evidence type="ECO:0000259" key="3">
    <source>
        <dbReference type="Pfam" id="PF25422"/>
    </source>
</evidence>
<protein>
    <submittedName>
        <fullName evidence="4">Uncharacterized protein</fullName>
    </submittedName>
</protein>
<feature type="compositionally biased region" description="Basic and acidic residues" evidence="1">
    <location>
        <begin position="1214"/>
        <end position="1225"/>
    </location>
</feature>
<feature type="compositionally biased region" description="Polar residues" evidence="1">
    <location>
        <begin position="821"/>
        <end position="838"/>
    </location>
</feature>
<feature type="region of interest" description="Disordered" evidence="1">
    <location>
        <begin position="642"/>
        <end position="669"/>
    </location>
</feature>
<feature type="domain" description="F-box" evidence="2">
    <location>
        <begin position="171"/>
        <end position="203"/>
    </location>
</feature>
<name>M2N428_BAUPA</name>
<feature type="region of interest" description="Disordered" evidence="1">
    <location>
        <begin position="1"/>
        <end position="60"/>
    </location>
</feature>
<feature type="compositionally biased region" description="Low complexity" evidence="1">
    <location>
        <begin position="103"/>
        <end position="117"/>
    </location>
</feature>
<feature type="compositionally biased region" description="Acidic residues" evidence="1">
    <location>
        <begin position="25"/>
        <end position="34"/>
    </location>
</feature>
<dbReference type="Proteomes" id="UP000011761">
    <property type="component" value="Unassembled WGS sequence"/>
</dbReference>
<evidence type="ECO:0000256" key="1">
    <source>
        <dbReference type="SAM" id="MobiDB-lite"/>
    </source>
</evidence>
<dbReference type="CDD" id="cd09917">
    <property type="entry name" value="F-box_SF"/>
    <property type="match status" value="1"/>
</dbReference>
<feature type="region of interest" description="Disordered" evidence="1">
    <location>
        <begin position="87"/>
        <end position="143"/>
    </location>
</feature>
<sequence>MDSKEVHVTGLGHSMEDIHSTPTSDDPDFYDDEDAPAHHESAVVPLSEEESVMARPQEPSTGSLLATAIVSDVPQPEMVAHVAGVNGTADMDGADSSSEMDVSAPSTAPSRAPSLSADVQEPSTNRTKRKLSAVGGDQNMPGAGFETSAKKVKVFESLDIPAVPSPPARRWPPEMWQQVFLRLSPAELGRCLRVSKEFNRILTQIKPQPAARKGMKKLLANDSETIWTEARKNAYPNMPRPLFGQPELWMFQLLGNRVCMFCRKEPVPAPSSTPFNTGPGMDGVRIIWPFGIRTCGQCWELDTLKDVQILVSPAAKLRFGLAYAFQTPDLHFVPDLQRQQPGAIPSHLRVQKVYYKPDIEAIQAEYDEVKGYGEGTADEWQKGLVTRGKEKMADAARWERWEQQLRFGTDNAHILREYDLSSFPRYAQAVKGKSAAVSTTQPASMTNGTYALPQPMHQVLPNGYGPPFQTHHLPFMHAPRPPRNPMEVEEARAARKADIERRCLQLAPPLTPSVLQHIDSFQAAMQITTPMNDAQWDMLRPRLQAQREPAELIEHLRAEQLAALQAAIPSANADDNYLRPAKEVYDRDYELWQDPLRKRLAQYADELINGQWHGGKGLDHDSAPSLATQVMLHVRKRYVEEKQAGTLPPVPEKETKSAGSKQGTPAPDPFLSLDNMKWVHDNKIRPLTDPHRRELFLCAGCTMERRPKWFAFEGLIQHCGAKHTTAFSKGNIVVHWQTSEWPEESPFVTNPAPYVKLDRKMSDVTVRRLPRAPQQDSQANGVSVNHDSGIMLSDNPLFTQSGQMYSPSSNGYHGAPMRSPHPQQNQGQYGSQRSNPNHSPAVPQPTASMGYDAQLNQFAADARNAWDTLDGVKDLHDCIRVHSMIHHAVVRFTERFQQRPKVDMLTDSLATHTAMRPIKNAHGLACKICVGAQTDGSANSQSYFARIKNVKLYNLSALVTHFKIIHQPRQQATHVDWTRDMVELPDMQLVGDLVRTPGMDDDKLAIIAAAFPTAYADPLPKIGQVKEALPDVGPDSGLASRLLQRLEKKGKQGAKKKAQHGNGTPGREGSQDLPEPGEDEYDPRKPMVAQTKEQAADPARFDTDIARKPSAPAASVTNGTPFSLAPETLAALTGLSAILPQTAQPAPAMPEISERSPSVGRVEPTQTPDISAILASLTGVLTPARPATTSTAPTRQVASAPRAHHGHPQAQAEQRTHVYRPESRRASGRYVPETAPRASVSPPRSAHHDLQATLARNTSQYQQNQKLQAYTAAPSQSYHQPQRSPPRYRVMYEDEHAYGQPRQQPKAPAYCEAPVQYVQLPEHQPPSQYVQYGYERPAPSKPVYVDQYGRPLELIPIDAAPAPVQYAPHPYDQQQQQAQQQYGHRPEPAKLPYGQPQSAGMQYQPAYPADGRAMYYGQASPTAATPGGHALRYVYDDGARSSVPRS</sequence>
<feature type="compositionally biased region" description="Polar residues" evidence="1">
    <location>
        <begin position="796"/>
        <end position="811"/>
    </location>
</feature>
<dbReference type="OMA" id="WSKRCQF"/>
<feature type="region of interest" description="Disordered" evidence="1">
    <location>
        <begin position="1047"/>
        <end position="1101"/>
    </location>
</feature>
<feature type="compositionally biased region" description="Low complexity" evidence="1">
    <location>
        <begin position="1184"/>
        <end position="1195"/>
    </location>
</feature>
<feature type="region of interest" description="Disordered" evidence="1">
    <location>
        <begin position="769"/>
        <end position="848"/>
    </location>
</feature>
<feature type="domain" description="DUF7892" evidence="3">
    <location>
        <begin position="850"/>
        <end position="1010"/>
    </location>
</feature>
<evidence type="ECO:0000313" key="4">
    <source>
        <dbReference type="EMBL" id="EMC93455.1"/>
    </source>
</evidence>
<dbReference type="SUPFAM" id="SSF81383">
    <property type="entry name" value="F-box domain"/>
    <property type="match status" value="1"/>
</dbReference>
<dbReference type="Pfam" id="PF00646">
    <property type="entry name" value="F-box"/>
    <property type="match status" value="1"/>
</dbReference>
<dbReference type="GeneID" id="19113159"/>
<evidence type="ECO:0000313" key="5">
    <source>
        <dbReference type="Proteomes" id="UP000011761"/>
    </source>
</evidence>
<dbReference type="KEGG" id="bcom:BAUCODRAFT_37134"/>
<feature type="region of interest" description="Disordered" evidence="1">
    <location>
        <begin position="1144"/>
        <end position="1165"/>
    </location>
</feature>
<dbReference type="EMBL" id="KB445560">
    <property type="protein sequence ID" value="EMC93455.1"/>
    <property type="molecule type" value="Genomic_DNA"/>
</dbReference>